<keyword evidence="1 4" id="KW-0560">Oxidoreductase</keyword>
<dbReference type="Gene3D" id="3.40.50.1970">
    <property type="match status" value="1"/>
</dbReference>
<dbReference type="Pfam" id="PF00465">
    <property type="entry name" value="Fe-ADH"/>
    <property type="match status" value="1"/>
</dbReference>
<feature type="domain" description="Alcohol dehydrogenase iron-type/glycerol dehydrogenase GldA" evidence="2">
    <location>
        <begin position="9"/>
        <end position="175"/>
    </location>
</feature>
<reference evidence="4" key="2">
    <citation type="submission" date="2021-04" db="EMBL/GenBank/DDBJ databases">
        <authorList>
            <person name="Dong X."/>
        </authorList>
    </citation>
    <scope>NUCLEOTIDE SEQUENCE</scope>
    <source>
        <strain evidence="4">ZWT</strain>
    </source>
</reference>
<gene>
    <name evidence="4" type="ORF">KDK92_19330</name>
</gene>
<dbReference type="InterPro" id="IPR018211">
    <property type="entry name" value="ADH_Fe_CS"/>
</dbReference>
<keyword evidence="5" id="KW-1185">Reference proteome</keyword>
<dbReference type="EC" id="1.1.1.1" evidence="4"/>
<sequence>MNKFHYLMPTEILCNQDVVRENSNIFKSLGNKVCIMTGANSSKKNGSLNDTIYSLDKENIEYIVFDSVEENPSVENIINAFNAVKKEQIDFIIGIGGGSPIDASKALAILLKNPEMDPYKIFEISDLESIPVVAIPTTAGTGTETTPYAILTDNRVGTKRNFNQKVFPKYALLDPSYLIGTPDEITINTAIDALSHLIEGYLSVDSNVFSDFTAEKGFDVFNDCIDSLLANDFPYAIREKLLLASTLAGVVISQSGTSLPHGMGYPLTYHHKTPHGKANGLLLKAYLNFCYENITLRRKVETILDLLDFDTVDQFGQFIKQLMPNNCCISESDLRKYTLSMMKNEGKLKKHAGPVEEKDIYEIYINSLTL</sequence>
<dbReference type="EMBL" id="JAGSOJ010000004">
    <property type="protein sequence ID" value="MCM1991898.1"/>
    <property type="molecule type" value="Genomic_DNA"/>
</dbReference>
<dbReference type="InterPro" id="IPR056798">
    <property type="entry name" value="ADH_Fe_C"/>
</dbReference>
<dbReference type="Proteomes" id="UP001056429">
    <property type="component" value="Unassembled WGS sequence"/>
</dbReference>
<comment type="caution">
    <text evidence="4">The sequence shown here is derived from an EMBL/GenBank/DDBJ whole genome shotgun (WGS) entry which is preliminary data.</text>
</comment>
<evidence type="ECO:0000259" key="3">
    <source>
        <dbReference type="Pfam" id="PF25137"/>
    </source>
</evidence>
<evidence type="ECO:0000313" key="5">
    <source>
        <dbReference type="Proteomes" id="UP001056429"/>
    </source>
</evidence>
<dbReference type="RefSeq" id="WP_250861032.1">
    <property type="nucleotide sequence ID" value="NZ_JAGSOJ010000004.1"/>
</dbReference>
<dbReference type="PANTHER" id="PTHR11496">
    <property type="entry name" value="ALCOHOL DEHYDROGENASE"/>
    <property type="match status" value="1"/>
</dbReference>
<dbReference type="InterPro" id="IPR039697">
    <property type="entry name" value="Alcohol_dehydrogenase_Fe"/>
</dbReference>
<dbReference type="Gene3D" id="1.20.1090.10">
    <property type="entry name" value="Dehydroquinate synthase-like - alpha domain"/>
    <property type="match status" value="1"/>
</dbReference>
<evidence type="ECO:0000259" key="2">
    <source>
        <dbReference type="Pfam" id="PF00465"/>
    </source>
</evidence>
<proteinExistence type="predicted"/>
<dbReference type="GO" id="GO:0004022">
    <property type="term" value="F:alcohol dehydrogenase (NAD+) activity"/>
    <property type="evidence" value="ECO:0007669"/>
    <property type="project" value="UniProtKB-EC"/>
</dbReference>
<dbReference type="SUPFAM" id="SSF56796">
    <property type="entry name" value="Dehydroquinate synthase-like"/>
    <property type="match status" value="1"/>
</dbReference>
<name>A0A9J6P534_9CLOT</name>
<dbReference type="CDD" id="cd08181">
    <property type="entry name" value="PPD-like"/>
    <property type="match status" value="1"/>
</dbReference>
<evidence type="ECO:0000313" key="4">
    <source>
        <dbReference type="EMBL" id="MCM1991898.1"/>
    </source>
</evidence>
<protein>
    <submittedName>
        <fullName evidence="4">Iron-containing alcohol dehydrogenase</fullName>
        <ecNumber evidence="4">1.1.1.1</ecNumber>
    </submittedName>
</protein>
<dbReference type="PANTHER" id="PTHR11496:SF103">
    <property type="entry name" value="DEHYDROGENASE, PUTATIVE-RELATED"/>
    <property type="match status" value="1"/>
</dbReference>
<dbReference type="Pfam" id="PF25137">
    <property type="entry name" value="ADH_Fe_C"/>
    <property type="match status" value="1"/>
</dbReference>
<dbReference type="AlphaFoldDB" id="A0A9J6P534"/>
<dbReference type="PROSITE" id="PS00913">
    <property type="entry name" value="ADH_IRON_1"/>
    <property type="match status" value="1"/>
</dbReference>
<dbReference type="FunFam" id="3.40.50.1970:FF:000003">
    <property type="entry name" value="Alcohol dehydrogenase, iron-containing"/>
    <property type="match status" value="1"/>
</dbReference>
<reference evidence="4" key="1">
    <citation type="journal article" date="2021" name="mSystems">
        <title>Bacteria and Archaea Synergistically Convert Glycine Betaine to Biogenic Methane in the Formosa Cold Seep of the South China Sea.</title>
        <authorList>
            <person name="Li L."/>
            <person name="Zhang W."/>
            <person name="Zhang S."/>
            <person name="Song L."/>
            <person name="Sun Q."/>
            <person name="Zhang H."/>
            <person name="Xiang H."/>
            <person name="Dong X."/>
        </authorList>
    </citation>
    <scope>NUCLEOTIDE SEQUENCE</scope>
    <source>
        <strain evidence="4">ZWT</strain>
    </source>
</reference>
<dbReference type="GO" id="GO:0046872">
    <property type="term" value="F:metal ion binding"/>
    <property type="evidence" value="ECO:0007669"/>
    <property type="project" value="InterPro"/>
</dbReference>
<organism evidence="4 5">
    <name type="scientific">Oceanirhabdus seepicola</name>
    <dbReference type="NCBI Taxonomy" id="2828781"/>
    <lineage>
        <taxon>Bacteria</taxon>
        <taxon>Bacillati</taxon>
        <taxon>Bacillota</taxon>
        <taxon>Clostridia</taxon>
        <taxon>Eubacteriales</taxon>
        <taxon>Clostridiaceae</taxon>
        <taxon>Oceanirhabdus</taxon>
    </lineage>
</organism>
<evidence type="ECO:0000256" key="1">
    <source>
        <dbReference type="ARBA" id="ARBA00023002"/>
    </source>
</evidence>
<feature type="domain" description="Fe-containing alcohol dehydrogenase-like C-terminal" evidence="3">
    <location>
        <begin position="186"/>
        <end position="309"/>
    </location>
</feature>
<dbReference type="InterPro" id="IPR001670">
    <property type="entry name" value="ADH_Fe/GldA"/>
</dbReference>
<accession>A0A9J6P534</accession>